<reference evidence="1" key="1">
    <citation type="submission" date="2023-03" db="EMBL/GenBank/DDBJ databases">
        <title>Mating type loci evolution in Malassezia.</title>
        <authorList>
            <person name="Coelho M.A."/>
        </authorList>
    </citation>
    <scope>NUCLEOTIDE SEQUENCE</scope>
    <source>
        <strain evidence="1">CBS 9431</strain>
    </source>
</reference>
<evidence type="ECO:0000313" key="1">
    <source>
        <dbReference type="EMBL" id="WFD40393.1"/>
    </source>
</evidence>
<dbReference type="EMBL" id="CP119963">
    <property type="protein sequence ID" value="WFD40393.1"/>
    <property type="molecule type" value="Genomic_DNA"/>
</dbReference>
<dbReference type="Proteomes" id="UP001217754">
    <property type="component" value="Chromosome 6"/>
</dbReference>
<organism evidence="1 2">
    <name type="scientific">Malassezia japonica</name>
    <dbReference type="NCBI Taxonomy" id="223818"/>
    <lineage>
        <taxon>Eukaryota</taxon>
        <taxon>Fungi</taxon>
        <taxon>Dikarya</taxon>
        <taxon>Basidiomycota</taxon>
        <taxon>Ustilaginomycotina</taxon>
        <taxon>Malasseziomycetes</taxon>
        <taxon>Malasseziales</taxon>
        <taxon>Malasseziaceae</taxon>
        <taxon>Malassezia</taxon>
    </lineage>
</organism>
<protein>
    <submittedName>
        <fullName evidence="1">Uncharacterized protein</fullName>
    </submittedName>
</protein>
<name>A0AAF0JBD7_9BASI</name>
<proteinExistence type="predicted"/>
<dbReference type="GeneID" id="85227030"/>
<gene>
    <name evidence="1" type="ORF">MJAP1_003379</name>
</gene>
<sequence length="497" mass="55870">MSVRLWPGLQRGLHTTRRVLRENRVSTLDFQLGTKDAVYRARLAALEQLLPTIKGRWGGVGFAVSQALGLGWMTEKEEDVMRFESSQAMYHPLWAVDAIWKVKCKGDTGQATASFVSTNSTFPGNAWKPMDTLPLRPPPVLVSEMEERPDVVVKNGDEPMHYVPFDAQRHLHPKVDVDGKISVLPFNISPRSLPDIFRHADLRSLMVDMLADGPPLHINRRFQVLPGVEIQVAKMNEQPDSDANAMVRLERDSLDVDLMACYPVLLPVHLVRFRYDANGEKDKLATVALGAWDERLLVYALYCDEQPNWVAKQPPSWLNIDMLDFDPHVPVAQSVLDPNAGEGERERSEARIVDLMAQQSQMQNIFESRAEELIDEADWTTCTQWESTQAPADATPEADAGLGEIDWNAHNIRPMYDGVTENRQYIALAGEALFSARLLESVERDRSEGRDTSNVHTIHNGNLVTGDEAIAALHERLAEIKSSRDANRPEWMGALKN</sequence>
<evidence type="ECO:0000313" key="2">
    <source>
        <dbReference type="Proteomes" id="UP001217754"/>
    </source>
</evidence>
<dbReference type="RefSeq" id="XP_060123290.1">
    <property type="nucleotide sequence ID" value="XM_060267307.1"/>
</dbReference>
<accession>A0AAF0JBD7</accession>
<keyword evidence="2" id="KW-1185">Reference proteome</keyword>
<dbReference type="AlphaFoldDB" id="A0AAF0JBD7"/>